<dbReference type="AlphaFoldDB" id="A0A1Z4LL15"/>
<gene>
    <name evidence="1" type="ORF">NIES267_14210</name>
</gene>
<dbReference type="SUPFAM" id="SSF52540">
    <property type="entry name" value="P-loop containing nucleoside triphosphate hydrolases"/>
    <property type="match status" value="1"/>
</dbReference>
<accession>A0A1Z4LL15</accession>
<evidence type="ECO:0008006" key="3">
    <source>
        <dbReference type="Google" id="ProtNLM"/>
    </source>
</evidence>
<proteinExistence type="predicted"/>
<evidence type="ECO:0000313" key="1">
    <source>
        <dbReference type="EMBL" id="BAY81943.1"/>
    </source>
</evidence>
<sequence length="691" mass="79108">MTPINNIIKRELNPFDQINFKPGNFWGEEQDSENSVDSIHQEVINEVEGLLELVNQDNRSRSALLLGDSGSGKSYLLGRLKRTLNQKAFFAYIGPWADSDYIWRHVLRSTVDSLIQIPEGQQESQLILWLKSLSAFTRRNLKQRLFSDSIWQFMQSDRRKFIHHLKTTYNQSGLYNPDFFFGVLHDLTDPELYPIACEWLRGDDLSEESMQILKVKNCIDTEEAAKNILANFGRISIQTQPIVLCFDNLDNIPRLSDESQDFQPLFNINTTIHNSLLKNFLVLVSIITNTWKLNSERIQQADKVRIDKELRLKRINLEQAEALWAYRLKPLHQQVKPQPVSPIFPLNRKLLQLSFPSGKTLPREALVIGQKEYKKYKFSLVDSKVVKSIPQSEVIRVTKVVELPRPQIISPETIDAEFQLLWQKEFKKTQDKNQKITLFSAPDLIRMLEESLQALQVADIKTKLLRGKYASYSLSYSKSKKKNRIGIVWTEDSGMASFYNVMSASQKAIQSNACQNLYLIRSGSLGTAKLKGYQLFRKIFKGTKNIHIKPNLSSVHQLATYHNLVNSAAAQELVLSGKVIKLEELQELIRKSKILEKCILLQDLEIVAKPEPSEGDANQFDFTSVRDFLFNLVKTQGFMGVPTLINQCVSQFSDAEEDDIKSLIQGLCEQGIVKIIDPKAKLEDQLICLVA</sequence>
<dbReference type="EMBL" id="AP018227">
    <property type="protein sequence ID" value="BAY81943.1"/>
    <property type="molecule type" value="Genomic_DNA"/>
</dbReference>
<reference evidence="1 2" key="1">
    <citation type="submission" date="2017-06" db="EMBL/GenBank/DDBJ databases">
        <title>Genome sequencing of cyanobaciteial culture collection at National Institute for Environmental Studies (NIES).</title>
        <authorList>
            <person name="Hirose Y."/>
            <person name="Shimura Y."/>
            <person name="Fujisawa T."/>
            <person name="Nakamura Y."/>
            <person name="Kawachi M."/>
        </authorList>
    </citation>
    <scope>NUCLEOTIDE SEQUENCE [LARGE SCALE GENOMIC DNA]</scope>
    <source>
        <strain evidence="1 2">NIES-267</strain>
    </source>
</reference>
<dbReference type="Gene3D" id="3.40.50.300">
    <property type="entry name" value="P-loop containing nucleotide triphosphate hydrolases"/>
    <property type="match status" value="1"/>
</dbReference>
<dbReference type="InterPro" id="IPR027417">
    <property type="entry name" value="P-loop_NTPase"/>
</dbReference>
<keyword evidence="2" id="KW-1185">Reference proteome</keyword>
<protein>
    <recommendedName>
        <fullName evidence="3">Orc1-like AAA ATPase domain-containing protein</fullName>
    </recommendedName>
</protein>
<dbReference type="OrthoDB" id="227666at2"/>
<name>A0A1Z4LL15_9CYAN</name>
<dbReference type="Proteomes" id="UP000218418">
    <property type="component" value="Chromosome"/>
</dbReference>
<organism evidence="1 2">
    <name type="scientific">Calothrix parasitica NIES-267</name>
    <dbReference type="NCBI Taxonomy" id="1973488"/>
    <lineage>
        <taxon>Bacteria</taxon>
        <taxon>Bacillati</taxon>
        <taxon>Cyanobacteriota</taxon>
        <taxon>Cyanophyceae</taxon>
        <taxon>Nostocales</taxon>
        <taxon>Calotrichaceae</taxon>
        <taxon>Calothrix</taxon>
    </lineage>
</organism>
<evidence type="ECO:0000313" key="2">
    <source>
        <dbReference type="Proteomes" id="UP000218418"/>
    </source>
</evidence>